<dbReference type="PANTHER" id="PTHR11697">
    <property type="entry name" value="GENERAL TRANSCRIPTION FACTOR 2-RELATED ZINC FINGER PROTEIN"/>
    <property type="match status" value="1"/>
</dbReference>
<dbReference type="Pfam" id="PF05699">
    <property type="entry name" value="Dimer_Tnp_hAT"/>
    <property type="match status" value="1"/>
</dbReference>
<proteinExistence type="predicted"/>
<evidence type="ECO:0000259" key="1">
    <source>
        <dbReference type="Pfam" id="PF05699"/>
    </source>
</evidence>
<keyword evidence="3" id="KW-1185">Reference proteome</keyword>
<dbReference type="EMBL" id="VUJU01010651">
    <property type="protein sequence ID" value="KAF0713512.1"/>
    <property type="molecule type" value="Genomic_DNA"/>
</dbReference>
<organism evidence="2 3">
    <name type="scientific">Aphis craccivora</name>
    <name type="common">Cowpea aphid</name>
    <dbReference type="NCBI Taxonomy" id="307492"/>
    <lineage>
        <taxon>Eukaryota</taxon>
        <taxon>Metazoa</taxon>
        <taxon>Ecdysozoa</taxon>
        <taxon>Arthropoda</taxon>
        <taxon>Hexapoda</taxon>
        <taxon>Insecta</taxon>
        <taxon>Pterygota</taxon>
        <taxon>Neoptera</taxon>
        <taxon>Paraneoptera</taxon>
        <taxon>Hemiptera</taxon>
        <taxon>Sternorrhyncha</taxon>
        <taxon>Aphidomorpha</taxon>
        <taxon>Aphidoidea</taxon>
        <taxon>Aphididae</taxon>
        <taxon>Aphidini</taxon>
        <taxon>Aphis</taxon>
        <taxon>Aphis</taxon>
    </lineage>
</organism>
<gene>
    <name evidence="2" type="ORF">FWK35_00030893</name>
</gene>
<dbReference type="InterPro" id="IPR012337">
    <property type="entry name" value="RNaseH-like_sf"/>
</dbReference>
<dbReference type="SUPFAM" id="SSF53098">
    <property type="entry name" value="Ribonuclease H-like"/>
    <property type="match status" value="1"/>
</dbReference>
<evidence type="ECO:0000313" key="3">
    <source>
        <dbReference type="Proteomes" id="UP000478052"/>
    </source>
</evidence>
<evidence type="ECO:0000313" key="2">
    <source>
        <dbReference type="EMBL" id="KAF0713512.1"/>
    </source>
</evidence>
<dbReference type="PANTHER" id="PTHR11697:SF230">
    <property type="entry name" value="ZINC FINGER, MYM DOMAIN CONTAINING 1"/>
    <property type="match status" value="1"/>
</dbReference>
<feature type="non-terminal residue" evidence="2">
    <location>
        <position position="1"/>
    </location>
</feature>
<reference evidence="2 3" key="1">
    <citation type="submission" date="2019-08" db="EMBL/GenBank/DDBJ databases">
        <title>Whole genome of Aphis craccivora.</title>
        <authorList>
            <person name="Voronova N.V."/>
            <person name="Shulinski R.S."/>
            <person name="Bandarenka Y.V."/>
            <person name="Zhorov D.G."/>
            <person name="Warner D."/>
        </authorList>
    </citation>
    <scope>NUCLEOTIDE SEQUENCE [LARGE SCALE GENOMIC DNA]</scope>
    <source>
        <strain evidence="2">180601</strain>
        <tissue evidence="2">Whole Body</tissue>
    </source>
</reference>
<protein>
    <submittedName>
        <fullName evidence="2">Zinc finger MYM-type protein 1-like</fullName>
    </submittedName>
</protein>
<feature type="domain" description="HAT C-terminal dimerisation" evidence="1">
    <location>
        <begin position="184"/>
        <end position="243"/>
    </location>
</feature>
<dbReference type="OrthoDB" id="6603716at2759"/>
<comment type="caution">
    <text evidence="2">The sequence shown here is derived from an EMBL/GenBank/DDBJ whole genome shotgun (WGS) entry which is preliminary data.</text>
</comment>
<dbReference type="InterPro" id="IPR055298">
    <property type="entry name" value="AtLOH3-like"/>
</dbReference>
<sequence>ILVMIQNGSFIVHLHIINYVLGITHILSNKLQNTNRTLGEAACLINGIINTFKNSKHLDSFSDIWNEIFRFSVENNIDLTQKKTRACDIKGFSCYNFTTTTGADGGVNMKHRFSPDSLKLAISIDNFINLDYKQSEIFVNQYKALLNINKIDLKSELLVAKNYYDQLKNINNPQEHLKRLQSIVEKSVFPNLYKMLHLALSVPTSSASCERIFSAMRRINTYIRSTMLPNRFSKLSIIAIERDLSNVLNKGDILKMFSYTDRRRKL</sequence>
<dbReference type="Proteomes" id="UP000478052">
    <property type="component" value="Unassembled WGS sequence"/>
</dbReference>
<dbReference type="GO" id="GO:0046983">
    <property type="term" value="F:protein dimerization activity"/>
    <property type="evidence" value="ECO:0007669"/>
    <property type="project" value="InterPro"/>
</dbReference>
<name>A0A6G0VXU8_APHCR</name>
<accession>A0A6G0VXU8</accession>
<dbReference type="AlphaFoldDB" id="A0A6G0VXU8"/>
<dbReference type="InterPro" id="IPR008906">
    <property type="entry name" value="HATC_C_dom"/>
</dbReference>